<comment type="caution">
    <text evidence="1">The sequence shown here is derived from an EMBL/GenBank/DDBJ whole genome shotgun (WGS) entry which is preliminary data.</text>
</comment>
<evidence type="ECO:0000313" key="1">
    <source>
        <dbReference type="EMBL" id="MDN3725533.1"/>
    </source>
</evidence>
<gene>
    <name evidence="1" type="ORF">QRD02_14200</name>
</gene>
<accession>A0ABT8DKG0</accession>
<reference evidence="1 2" key="1">
    <citation type="submission" date="2023-06" db="EMBL/GenBank/DDBJ databases">
        <authorList>
            <person name="Ye Y.-Q."/>
            <person name="Du Z.-J."/>
        </authorList>
    </citation>
    <scope>NUCLEOTIDE SEQUENCE [LARGE SCALE GENOMIC DNA]</scope>
    <source>
        <strain evidence="1 2">SDUM287046</strain>
    </source>
</reference>
<evidence type="ECO:0000313" key="2">
    <source>
        <dbReference type="Proteomes" id="UP001244787"/>
    </source>
</evidence>
<dbReference type="EMBL" id="JAUGQQ010000025">
    <property type="protein sequence ID" value="MDN3725533.1"/>
    <property type="molecule type" value="Genomic_DNA"/>
</dbReference>
<proteinExistence type="predicted"/>
<protein>
    <submittedName>
        <fullName evidence="1">Uncharacterized protein</fullName>
    </submittedName>
</protein>
<dbReference type="Proteomes" id="UP001244787">
    <property type="component" value="Unassembled WGS sequence"/>
</dbReference>
<feature type="non-terminal residue" evidence="1">
    <location>
        <position position="155"/>
    </location>
</feature>
<keyword evidence="2" id="KW-1185">Reference proteome</keyword>
<organism evidence="1 2">
    <name type="scientific">Aequorivita aurantiaca</name>
    <dbReference type="NCBI Taxonomy" id="3053356"/>
    <lineage>
        <taxon>Bacteria</taxon>
        <taxon>Pseudomonadati</taxon>
        <taxon>Bacteroidota</taxon>
        <taxon>Flavobacteriia</taxon>
        <taxon>Flavobacteriales</taxon>
        <taxon>Flavobacteriaceae</taxon>
        <taxon>Aequorivita</taxon>
    </lineage>
</organism>
<sequence>MKEYLFSEKELKLIEFLKSNSPKRIWLEPIFYIFEYDNFYIEMIIECAEKINLGYLPEKKFTTQPITYFEQYITVAKLKKVNHNFKSQKGSELLIENEKITDVNIVRTLLFYCQHVQSKKHSHIFNTESSQINPNLEINKELKIERTCLADVGLW</sequence>
<dbReference type="RefSeq" id="WP_290255620.1">
    <property type="nucleotide sequence ID" value="NZ_JAUGQQ010000025.1"/>
</dbReference>
<name>A0ABT8DKG0_9FLAO</name>